<reference evidence="3 4" key="1">
    <citation type="journal article" date="2020" name="Nat. Commun.">
        <title>Genome of Tripterygium wilfordii and identification of cytochrome P450 involved in triptolide biosynthesis.</title>
        <authorList>
            <person name="Tu L."/>
            <person name="Su P."/>
            <person name="Zhang Z."/>
            <person name="Gao L."/>
            <person name="Wang J."/>
            <person name="Hu T."/>
            <person name="Zhou J."/>
            <person name="Zhang Y."/>
            <person name="Zhao Y."/>
            <person name="Liu Y."/>
            <person name="Song Y."/>
            <person name="Tong Y."/>
            <person name="Lu Y."/>
            <person name="Yang J."/>
            <person name="Xu C."/>
            <person name="Jia M."/>
            <person name="Peters R.J."/>
            <person name="Huang L."/>
            <person name="Gao W."/>
        </authorList>
    </citation>
    <scope>NUCLEOTIDE SEQUENCE [LARGE SCALE GENOMIC DNA]</scope>
    <source>
        <strain evidence="4">cv. XIE 37</strain>
        <tissue evidence="3">Leaf</tissue>
    </source>
</reference>
<evidence type="ECO:0000313" key="3">
    <source>
        <dbReference type="EMBL" id="KAF5744104.1"/>
    </source>
</evidence>
<dbReference type="InterPro" id="IPR004883">
    <property type="entry name" value="LOB"/>
</dbReference>
<sequence>MLRNSNNKESNGSEGAAAAAAQPACAACKHQRKKCKRECILAPYFPADKSKEFQAVHKVFGVSNLGKLMSSVKEVDRKKASESFIWEANCRLKDPALGPRGEYLKVCEELKRYQKLCEDLNRTVQLYRTTTRPGGVAGWNGNNGMGNGIMNSSHNAFNYNNNNGNNLMADLSSHGFQSHYVQNPDEVLKQQKDVGPIVVPYQQQQQQQQNSLYAGYHQRYHLPAGQYGSMNATTMDGTIWEDQS</sequence>
<organism evidence="3 4">
    <name type="scientific">Tripterygium wilfordii</name>
    <name type="common">Thunder God vine</name>
    <dbReference type="NCBI Taxonomy" id="458696"/>
    <lineage>
        <taxon>Eukaryota</taxon>
        <taxon>Viridiplantae</taxon>
        <taxon>Streptophyta</taxon>
        <taxon>Embryophyta</taxon>
        <taxon>Tracheophyta</taxon>
        <taxon>Spermatophyta</taxon>
        <taxon>Magnoliopsida</taxon>
        <taxon>eudicotyledons</taxon>
        <taxon>Gunneridae</taxon>
        <taxon>Pentapetalae</taxon>
        <taxon>rosids</taxon>
        <taxon>fabids</taxon>
        <taxon>Celastrales</taxon>
        <taxon>Celastraceae</taxon>
        <taxon>Tripterygium</taxon>
    </lineage>
</organism>
<feature type="domain" description="LOB" evidence="2">
    <location>
        <begin position="23"/>
        <end position="124"/>
    </location>
</feature>
<evidence type="ECO:0000256" key="1">
    <source>
        <dbReference type="ARBA" id="ARBA00005474"/>
    </source>
</evidence>
<dbReference type="PANTHER" id="PTHR31301">
    <property type="entry name" value="LOB DOMAIN-CONTAINING PROTEIN 4-RELATED"/>
    <property type="match status" value="1"/>
</dbReference>
<dbReference type="PROSITE" id="PS50891">
    <property type="entry name" value="LOB"/>
    <property type="match status" value="1"/>
</dbReference>
<proteinExistence type="inferred from homology"/>
<gene>
    <name evidence="3" type="ORF">HS088_TW08G00697</name>
</gene>
<accession>A0A7J7DCS9</accession>
<dbReference type="EMBL" id="JAAARO010000008">
    <property type="protein sequence ID" value="KAF5744104.1"/>
    <property type="molecule type" value="Genomic_DNA"/>
</dbReference>
<comment type="caution">
    <text evidence="3">The sequence shown here is derived from an EMBL/GenBank/DDBJ whole genome shotgun (WGS) entry which is preliminary data.</text>
</comment>
<evidence type="ECO:0000313" key="4">
    <source>
        <dbReference type="Proteomes" id="UP000593562"/>
    </source>
</evidence>
<evidence type="ECO:0000259" key="2">
    <source>
        <dbReference type="PROSITE" id="PS50891"/>
    </source>
</evidence>
<dbReference type="Pfam" id="PF03195">
    <property type="entry name" value="LOB"/>
    <property type="match status" value="1"/>
</dbReference>
<dbReference type="AlphaFoldDB" id="A0A7J7DCS9"/>
<protein>
    <submittedName>
        <fullName evidence="3">Putative LOB</fullName>
    </submittedName>
</protein>
<comment type="similarity">
    <text evidence="1">Belongs to the LOB domain-containing protein family.</text>
</comment>
<keyword evidence="4" id="KW-1185">Reference proteome</keyword>
<name>A0A7J7DCS9_TRIWF</name>
<dbReference type="PANTHER" id="PTHR31301:SF19">
    <property type="entry name" value="LOB DOMAIN-CONTAINING PROTEIN 2"/>
    <property type="match status" value="1"/>
</dbReference>
<dbReference type="Proteomes" id="UP000593562">
    <property type="component" value="Unassembled WGS sequence"/>
</dbReference>
<dbReference type="InParanoid" id="A0A7J7DCS9"/>